<name>A0A090FD22_MESPL</name>
<dbReference type="EMBL" id="CCNB01000019">
    <property type="protein sequence ID" value="CDX39446.1"/>
    <property type="molecule type" value="Genomic_DNA"/>
</dbReference>
<organism evidence="1 2">
    <name type="scientific">Mesorhizobium plurifarium</name>
    <dbReference type="NCBI Taxonomy" id="69974"/>
    <lineage>
        <taxon>Bacteria</taxon>
        <taxon>Pseudomonadati</taxon>
        <taxon>Pseudomonadota</taxon>
        <taxon>Alphaproteobacteria</taxon>
        <taxon>Hyphomicrobiales</taxon>
        <taxon>Phyllobacteriaceae</taxon>
        <taxon>Mesorhizobium</taxon>
    </lineage>
</organism>
<proteinExistence type="predicted"/>
<gene>
    <name evidence="1" type="ORF">MPLDJ20_260005</name>
</gene>
<sequence length="66" mass="7000">MVDYAMTKACGMNFTAHRRLGSSANFGAVLVFACFLHARALDGIEADVELQAHAGTERGARQCPSG</sequence>
<dbReference type="AlphaFoldDB" id="A0A090FD22"/>
<accession>A0A090FD22</accession>
<evidence type="ECO:0000313" key="2">
    <source>
        <dbReference type="Proteomes" id="UP000046373"/>
    </source>
</evidence>
<reference evidence="1 2" key="1">
    <citation type="submission" date="2014-08" db="EMBL/GenBank/DDBJ databases">
        <authorList>
            <person name="Moulin Lionel"/>
        </authorList>
    </citation>
    <scope>NUCLEOTIDE SEQUENCE [LARGE SCALE GENOMIC DNA]</scope>
</reference>
<evidence type="ECO:0000313" key="1">
    <source>
        <dbReference type="EMBL" id="CDX39446.1"/>
    </source>
</evidence>
<protein>
    <submittedName>
        <fullName evidence="1">Uncharacterized protein</fullName>
    </submittedName>
</protein>
<dbReference type="Proteomes" id="UP000046373">
    <property type="component" value="Unassembled WGS sequence"/>
</dbReference>